<dbReference type="InterPro" id="IPR006094">
    <property type="entry name" value="Oxid_FAD_bind_N"/>
</dbReference>
<keyword evidence="4" id="KW-0274">FAD</keyword>
<proteinExistence type="inferred from homology"/>
<sequence>MPRLSSWAALPLLLAAPSSLAAPLLAARQLNPKTLDSCLQNAGLSPVTTSSTNWDRDSAAYNQRLEPTPTAILYPLSQDEISSALSCAAQSGFSVSARGGGHSYASYSLGGTDGALVIDLGNLVDISVDSNGVAGIGGGSRLGDIYLALDKEGWAVAAGVCNGVGIGGHAGFGGFGYPSRMWGLLSDQVVGYDVVLATGTALTNLTRDENPDLFWALNGAAPNYGIVTKYYVQAHHKPATAVLFSYTYNSPSTVNAATAFSSFSSFGNTSAPANLGITATIGSGSLEISGVWYGPRAEFDGVIQPLLDELPPPDSSNVEAMSWIDSAKKLAGVDDLATNGKMLQSRDSFYAKSIMSPSTIPVSIDVLESLFDYLWHSGKGGDTNWFVEVNTYGGANSAINNVSLADSSFGFRDKHLTWQLYASSSTYGNPYPDDGVSFVQGMYDTVVNGMTEKGWSNNSSSPDGYAGYVNYVDPQLTFDQVKNLYWGSQYAKLSALKAQYDPQQLLNRPQGIQPSSS</sequence>
<feature type="domain" description="FAD-binding PCMH-type" evidence="7">
    <location>
        <begin position="65"/>
        <end position="237"/>
    </location>
</feature>
<evidence type="ECO:0000256" key="3">
    <source>
        <dbReference type="ARBA" id="ARBA00022630"/>
    </source>
</evidence>
<evidence type="ECO:0000256" key="4">
    <source>
        <dbReference type="ARBA" id="ARBA00022827"/>
    </source>
</evidence>
<protein>
    <submittedName>
        <fullName evidence="8 9">Glucooligosaccharide oxidase</fullName>
    </submittedName>
</protein>
<comment type="cofactor">
    <cofactor evidence="1">
        <name>FAD</name>
        <dbReference type="ChEBI" id="CHEBI:57692"/>
    </cofactor>
</comment>
<dbReference type="InterPro" id="IPR012951">
    <property type="entry name" value="BBE"/>
</dbReference>
<comment type="similarity">
    <text evidence="2">Belongs to the oxygen-dependent FAD-linked oxidoreductase family.</text>
</comment>
<dbReference type="EMBL" id="CWKI01000011">
    <property type="protein sequence ID" value="CTR09801.1"/>
    <property type="molecule type" value="Genomic_DNA"/>
</dbReference>
<dbReference type="EMBL" id="LCTV02000011">
    <property type="protein sequence ID" value="PRQ71752.1"/>
    <property type="molecule type" value="Genomic_DNA"/>
</dbReference>
<evidence type="ECO:0000313" key="11">
    <source>
        <dbReference type="Proteomes" id="UP000239560"/>
    </source>
</evidence>
<evidence type="ECO:0000313" key="8">
    <source>
        <dbReference type="EMBL" id="CTR09801.1"/>
    </source>
</evidence>
<dbReference type="AlphaFoldDB" id="A0A0K3CRM5"/>
<keyword evidence="10" id="KW-1185">Reference proteome</keyword>
<evidence type="ECO:0000256" key="2">
    <source>
        <dbReference type="ARBA" id="ARBA00005466"/>
    </source>
</evidence>
<feature type="chain" id="PRO_5033718994" evidence="6">
    <location>
        <begin position="22"/>
        <end position="517"/>
    </location>
</feature>
<reference evidence="8 10" key="1">
    <citation type="submission" date="2015-07" db="EMBL/GenBank/DDBJ databases">
        <authorList>
            <person name="Cajimat M.N.B."/>
            <person name="Milazzo M.L."/>
            <person name="Fulhorst C.F."/>
        </authorList>
    </citation>
    <scope>NUCLEOTIDE SEQUENCE [LARGE SCALE GENOMIC DNA]</scope>
    <source>
        <strain evidence="8">Single colony</strain>
    </source>
</reference>
<dbReference type="Gene3D" id="3.30.465.10">
    <property type="match status" value="1"/>
</dbReference>
<dbReference type="InterPro" id="IPR036318">
    <property type="entry name" value="FAD-bd_PCMH-like_sf"/>
</dbReference>
<dbReference type="PROSITE" id="PS00862">
    <property type="entry name" value="OX2_COVAL_FAD"/>
    <property type="match status" value="1"/>
</dbReference>
<dbReference type="Pfam" id="PF08031">
    <property type="entry name" value="BBE"/>
    <property type="match status" value="1"/>
</dbReference>
<evidence type="ECO:0000313" key="9">
    <source>
        <dbReference type="EMBL" id="PRQ71752.1"/>
    </source>
</evidence>
<dbReference type="PROSITE" id="PS51387">
    <property type="entry name" value="FAD_PCMH"/>
    <property type="match status" value="1"/>
</dbReference>
<keyword evidence="6" id="KW-0732">Signal</keyword>
<evidence type="ECO:0000256" key="1">
    <source>
        <dbReference type="ARBA" id="ARBA00001974"/>
    </source>
</evidence>
<dbReference type="PANTHER" id="PTHR42973:SF39">
    <property type="entry name" value="FAD-BINDING PCMH-TYPE DOMAIN-CONTAINING PROTEIN"/>
    <property type="match status" value="1"/>
</dbReference>
<name>A0A0K3CRM5_RHOTO</name>
<dbReference type="SUPFAM" id="SSF56176">
    <property type="entry name" value="FAD-binding/transporter-associated domain-like"/>
    <property type="match status" value="1"/>
</dbReference>
<reference evidence="9 11" key="2">
    <citation type="journal article" date="2018" name="Elife">
        <title>Functional genomics of lipid metabolism in the oleaginous yeast Rhodosporidium toruloides.</title>
        <authorList>
            <person name="Coradetti S.T."/>
            <person name="Pinel D."/>
            <person name="Geiselman G."/>
            <person name="Ito M."/>
            <person name="Mondo S."/>
            <person name="Reilly M.C."/>
            <person name="Cheng Y.F."/>
            <person name="Bauer S."/>
            <person name="Grigoriev I."/>
            <person name="Gladden J.M."/>
            <person name="Simmons B.A."/>
            <person name="Brem R."/>
            <person name="Arkin A.P."/>
            <person name="Skerker J.M."/>
        </authorList>
    </citation>
    <scope>NUCLEOTIDE SEQUENCE [LARGE SCALE GENOMIC DNA]</scope>
    <source>
        <strain evidence="9 11">NBRC 0880</strain>
    </source>
</reference>
<organism evidence="8 10">
    <name type="scientific">Rhodotorula toruloides</name>
    <name type="common">Yeast</name>
    <name type="synonym">Rhodosporidium toruloides</name>
    <dbReference type="NCBI Taxonomy" id="5286"/>
    <lineage>
        <taxon>Eukaryota</taxon>
        <taxon>Fungi</taxon>
        <taxon>Dikarya</taxon>
        <taxon>Basidiomycota</taxon>
        <taxon>Pucciniomycotina</taxon>
        <taxon>Microbotryomycetes</taxon>
        <taxon>Sporidiobolales</taxon>
        <taxon>Sporidiobolaceae</taxon>
        <taxon>Rhodotorula</taxon>
    </lineage>
</organism>
<dbReference type="PANTHER" id="PTHR42973">
    <property type="entry name" value="BINDING OXIDOREDUCTASE, PUTATIVE (AFU_ORTHOLOGUE AFUA_1G17690)-RELATED"/>
    <property type="match status" value="1"/>
</dbReference>
<dbReference type="InterPro" id="IPR006093">
    <property type="entry name" value="Oxy_OxRdtase_FAD_BS"/>
</dbReference>
<dbReference type="Proteomes" id="UP000199069">
    <property type="component" value="Unassembled WGS sequence"/>
</dbReference>
<dbReference type="InterPro" id="IPR016169">
    <property type="entry name" value="FAD-bd_PCMH_sub2"/>
</dbReference>
<accession>A0A0K3CRM5</accession>
<keyword evidence="3" id="KW-0285">Flavoprotein</keyword>
<dbReference type="Pfam" id="PF01565">
    <property type="entry name" value="FAD_binding_4"/>
    <property type="match status" value="1"/>
</dbReference>
<dbReference type="InterPro" id="IPR016166">
    <property type="entry name" value="FAD-bd_PCMH"/>
</dbReference>
<dbReference type="OMA" id="AHKLYYG"/>
<gene>
    <name evidence="8" type="primary">FGENESH: predicted gene_11.158</name>
    <name evidence="9" type="ORF">AAT19DRAFT_9867</name>
    <name evidence="8" type="ORF">BN2166_0056620</name>
</gene>
<dbReference type="Gene3D" id="3.40.462.20">
    <property type="match status" value="1"/>
</dbReference>
<evidence type="ECO:0000256" key="6">
    <source>
        <dbReference type="SAM" id="SignalP"/>
    </source>
</evidence>
<feature type="signal peptide" evidence="6">
    <location>
        <begin position="1"/>
        <end position="21"/>
    </location>
</feature>
<dbReference type="Proteomes" id="UP000239560">
    <property type="component" value="Unassembled WGS sequence"/>
</dbReference>
<evidence type="ECO:0000259" key="7">
    <source>
        <dbReference type="PROSITE" id="PS51387"/>
    </source>
</evidence>
<dbReference type="STRING" id="5286.A0A0K3CRM5"/>
<dbReference type="GO" id="GO:0016491">
    <property type="term" value="F:oxidoreductase activity"/>
    <property type="evidence" value="ECO:0007669"/>
    <property type="project" value="UniProtKB-KW"/>
</dbReference>
<evidence type="ECO:0000256" key="5">
    <source>
        <dbReference type="ARBA" id="ARBA00023002"/>
    </source>
</evidence>
<dbReference type="GO" id="GO:0071949">
    <property type="term" value="F:FAD binding"/>
    <property type="evidence" value="ECO:0007669"/>
    <property type="project" value="InterPro"/>
</dbReference>
<dbReference type="OrthoDB" id="407275at2759"/>
<evidence type="ECO:0000313" key="10">
    <source>
        <dbReference type="Proteomes" id="UP000199069"/>
    </source>
</evidence>
<keyword evidence="5" id="KW-0560">Oxidoreductase</keyword>
<dbReference type="InterPro" id="IPR050416">
    <property type="entry name" value="FAD-linked_Oxidoreductase"/>
</dbReference>